<comment type="caution">
    <text evidence="1">The sequence shown here is derived from an EMBL/GenBank/DDBJ whole genome shotgun (WGS) entry which is preliminary data.</text>
</comment>
<name>A0A1L7VXG1_FUSPR</name>
<keyword evidence="2" id="KW-1185">Reference proteome</keyword>
<dbReference type="Proteomes" id="UP000183971">
    <property type="component" value="Unassembled WGS sequence"/>
</dbReference>
<reference evidence="2" key="1">
    <citation type="journal article" date="2016" name="Genome Biol. Evol.">
        <title>Comparative 'omics' of the Fusarium fujikuroi species complex highlights differences in genetic potential and metabolite synthesis.</title>
        <authorList>
            <person name="Niehaus E.-M."/>
            <person name="Muensterkoetter M."/>
            <person name="Proctor R.H."/>
            <person name="Brown D.W."/>
            <person name="Sharon A."/>
            <person name="Idan Y."/>
            <person name="Oren-Young L."/>
            <person name="Sieber C.M."/>
            <person name="Novak O."/>
            <person name="Pencik A."/>
            <person name="Tarkowska D."/>
            <person name="Hromadova K."/>
            <person name="Freeman S."/>
            <person name="Maymon M."/>
            <person name="Elazar M."/>
            <person name="Youssef S.A."/>
            <person name="El-Shabrawy E.S.M."/>
            <person name="Shalaby A.B.A."/>
            <person name="Houterman P."/>
            <person name="Brock N.L."/>
            <person name="Burkhardt I."/>
            <person name="Tsavkelova E.A."/>
            <person name="Dickschat J.S."/>
            <person name="Galuszka P."/>
            <person name="Gueldener U."/>
            <person name="Tudzynski B."/>
        </authorList>
    </citation>
    <scope>NUCLEOTIDE SEQUENCE [LARGE SCALE GENOMIC DNA]</scope>
    <source>
        <strain evidence="2">ET1</strain>
    </source>
</reference>
<dbReference type="AlphaFoldDB" id="A0A1L7VXG1"/>
<dbReference type="VEuPathDB" id="FungiDB:FPRO_15687"/>
<dbReference type="EMBL" id="FJOF01000009">
    <property type="protein sequence ID" value="CZR45138.1"/>
    <property type="molecule type" value="Genomic_DNA"/>
</dbReference>
<gene>
    <name evidence="1" type="ORF">FPRO_15687</name>
</gene>
<accession>A0A1L7VXG1</accession>
<proteinExistence type="predicted"/>
<organism evidence="1 2">
    <name type="scientific">Fusarium proliferatum (strain ET1)</name>
    <name type="common">Orchid endophyte fungus</name>
    <dbReference type="NCBI Taxonomy" id="1227346"/>
    <lineage>
        <taxon>Eukaryota</taxon>
        <taxon>Fungi</taxon>
        <taxon>Dikarya</taxon>
        <taxon>Ascomycota</taxon>
        <taxon>Pezizomycotina</taxon>
        <taxon>Sordariomycetes</taxon>
        <taxon>Hypocreomycetidae</taxon>
        <taxon>Hypocreales</taxon>
        <taxon>Nectriaceae</taxon>
        <taxon>Fusarium</taxon>
        <taxon>Fusarium fujikuroi species complex</taxon>
    </lineage>
</organism>
<sequence length="492" mass="57530">MDPFSKLPSLVQTEILFHLQSDASVKKVIQASPSMLWHFVTYKKSAIRYILNGIVPFRTSGDILSDALIIIDISDQASAKRYKETKFWQSRKLPKDFTVEQLQILWRFFTRIVLFIEDYTSKATSVYPPRAYLGIPDVVDGSGSYFKEQRLETEVVKFAALTNAERHRFLSAFTRYELLCKIFHLWDTDYEEQLATRRRLAAMCRDSDCRILLSVHEYYTALYGALFAHGANAWLPDIPELSRTGPSAGHFVPSDYGLLFPDNTYLDAREYEKDMDTNGLHLARSLPSCGLDCSMQILVCVRKESWHDSILRTWLRTLPYSQSISWTKLLPDSLTETEFHCYSQTRVDQQGRSAINWGRVTTFTLGNQRHEKLKAIQLATYRQRAWGLFDNDRLYAKHTNHFPNFDDLDRMRREFSEDRFRAPMLERKHRRSQKWQNFEEVLYTPRTPYSHKEAIADRDTIVGHLGPSVRFFGAPNQKLPNNIREDWRQVAY</sequence>
<evidence type="ECO:0000313" key="1">
    <source>
        <dbReference type="EMBL" id="CZR45138.1"/>
    </source>
</evidence>
<dbReference type="GeneID" id="42060543"/>
<evidence type="ECO:0000313" key="2">
    <source>
        <dbReference type="Proteomes" id="UP000183971"/>
    </source>
</evidence>
<protein>
    <submittedName>
        <fullName evidence="1">Uncharacterized protein</fullName>
    </submittedName>
</protein>
<dbReference type="RefSeq" id="XP_031085672.1">
    <property type="nucleotide sequence ID" value="XM_031219966.1"/>
</dbReference>